<dbReference type="OrthoDB" id="756394at2"/>
<reference evidence="1 2" key="1">
    <citation type="submission" date="2018-08" db="EMBL/GenBank/DDBJ databases">
        <title>Genomic Encyclopedia of Archaeal and Bacterial Type Strains, Phase II (KMG-II): from individual species to whole genera.</title>
        <authorList>
            <person name="Goeker M."/>
        </authorList>
    </citation>
    <scope>NUCLEOTIDE SEQUENCE [LARGE SCALE GENOMIC DNA]</scope>
    <source>
        <strain evidence="1 2">DSM 100880</strain>
    </source>
</reference>
<dbReference type="RefSeq" id="WP_115815280.1">
    <property type="nucleotide sequence ID" value="NZ_QUNI01000031.1"/>
</dbReference>
<keyword evidence="2" id="KW-1185">Reference proteome</keyword>
<dbReference type="AlphaFoldDB" id="A0A3E0DW95"/>
<dbReference type="Proteomes" id="UP000257136">
    <property type="component" value="Unassembled WGS sequence"/>
</dbReference>
<proteinExistence type="predicted"/>
<comment type="caution">
    <text evidence="1">The sequence shown here is derived from an EMBL/GenBank/DDBJ whole genome shotgun (WGS) entry which is preliminary data.</text>
</comment>
<sequence>MVDRERRKKLAYHLRHLSIGLISNDEFEDYITDDVSFGWLPEQYYRSKEAKFDDGIIQPILELSWCLYSDLEEQKLKSKNKLSEEQLKEIAKYILFLNSEIEYQWPYFDAINPTIRFSFSEHISNLLSFGKYYKNKMDEKERELVEMKKSGDFDYWPFINKEQYEEQLKHHPFLVERKPNA</sequence>
<organism evidence="1 2">
    <name type="scientific">Flavobacterium aquicola</name>
    <dbReference type="NCBI Taxonomy" id="1682742"/>
    <lineage>
        <taxon>Bacteria</taxon>
        <taxon>Pseudomonadati</taxon>
        <taxon>Bacteroidota</taxon>
        <taxon>Flavobacteriia</taxon>
        <taxon>Flavobacteriales</taxon>
        <taxon>Flavobacteriaceae</taxon>
        <taxon>Flavobacterium</taxon>
    </lineage>
</organism>
<protein>
    <submittedName>
        <fullName evidence="1">Uncharacterized protein</fullName>
    </submittedName>
</protein>
<evidence type="ECO:0000313" key="1">
    <source>
        <dbReference type="EMBL" id="REG88751.1"/>
    </source>
</evidence>
<gene>
    <name evidence="1" type="ORF">C8P67_1314</name>
</gene>
<accession>A0A3E0DW95</accession>
<evidence type="ECO:0000313" key="2">
    <source>
        <dbReference type="Proteomes" id="UP000257136"/>
    </source>
</evidence>
<dbReference type="EMBL" id="QUNI01000031">
    <property type="protein sequence ID" value="REG88751.1"/>
    <property type="molecule type" value="Genomic_DNA"/>
</dbReference>
<name>A0A3E0DW95_9FLAO</name>